<reference evidence="2 3" key="1">
    <citation type="submission" date="2024-11" db="EMBL/GenBank/DDBJ databases">
        <title>Chromosome-level genome assembly of the freshwater bivalve Anodonta woodiana.</title>
        <authorList>
            <person name="Chen X."/>
        </authorList>
    </citation>
    <scope>NUCLEOTIDE SEQUENCE [LARGE SCALE GENOMIC DNA]</scope>
    <source>
        <strain evidence="2">MN2024</strain>
        <tissue evidence="2">Gills</tissue>
    </source>
</reference>
<evidence type="ECO:0000313" key="2">
    <source>
        <dbReference type="EMBL" id="KAL3874103.1"/>
    </source>
</evidence>
<accession>A0ABD3WMX7</accession>
<dbReference type="EMBL" id="JBJQND010000006">
    <property type="protein sequence ID" value="KAL3874103.1"/>
    <property type="molecule type" value="Genomic_DNA"/>
</dbReference>
<comment type="similarity">
    <text evidence="1">Belongs to the UPF0696 family.</text>
</comment>
<evidence type="ECO:0000256" key="1">
    <source>
        <dbReference type="ARBA" id="ARBA00010568"/>
    </source>
</evidence>
<protein>
    <submittedName>
        <fullName evidence="2">Uncharacterized protein</fullName>
    </submittedName>
</protein>
<dbReference type="AlphaFoldDB" id="A0ABD3WMX7"/>
<keyword evidence="3" id="KW-1185">Reference proteome</keyword>
<organism evidence="2 3">
    <name type="scientific">Sinanodonta woodiana</name>
    <name type="common">Chinese pond mussel</name>
    <name type="synonym">Anodonta woodiana</name>
    <dbReference type="NCBI Taxonomy" id="1069815"/>
    <lineage>
        <taxon>Eukaryota</taxon>
        <taxon>Metazoa</taxon>
        <taxon>Spiralia</taxon>
        <taxon>Lophotrochozoa</taxon>
        <taxon>Mollusca</taxon>
        <taxon>Bivalvia</taxon>
        <taxon>Autobranchia</taxon>
        <taxon>Heteroconchia</taxon>
        <taxon>Palaeoheterodonta</taxon>
        <taxon>Unionida</taxon>
        <taxon>Unionoidea</taxon>
        <taxon>Unionidae</taxon>
        <taxon>Unioninae</taxon>
        <taxon>Sinanodonta</taxon>
    </lineage>
</organism>
<name>A0ABD3WMX7_SINWO</name>
<proteinExistence type="inferred from homology"/>
<dbReference type="Proteomes" id="UP001634394">
    <property type="component" value="Unassembled WGS sequence"/>
</dbReference>
<sequence>MELENVRMHQLPFKHTSDHYAAESLAADMDACYMIVYECDNMEESLEEWLEENAPSQLNRSSGVGWICITRFSDSHKREFDVMGLQHAWESLKSSGRSINRHVIMELAKNYNVLAGKWLIQVQSGFKVDQLWSFVCRGIMTHILPSDSAKVSPVSTTESGEADRHVICIYNNDFTNEDEVYELEAGLRRIGIKCPLHYKPDVYTYLGVYRNNEWGLRPTIYESMYDITKGVSVVRLCE</sequence>
<dbReference type="InterPro" id="IPR023398">
    <property type="entry name" value="TIF_eIF4e-like"/>
</dbReference>
<dbReference type="PANTHER" id="PTHR31977">
    <property type="entry name" value="UPF0696 PROTEIN C11ORF68"/>
    <property type="match status" value="1"/>
</dbReference>
<dbReference type="Pfam" id="PF08939">
    <property type="entry name" value="Bles03"/>
    <property type="match status" value="1"/>
</dbReference>
<dbReference type="PANTHER" id="PTHR31977:SF1">
    <property type="entry name" value="UPF0696 PROTEIN C11ORF68"/>
    <property type="match status" value="1"/>
</dbReference>
<gene>
    <name evidence="2" type="ORF">ACJMK2_037163</name>
</gene>
<dbReference type="Gene3D" id="3.30.760.10">
    <property type="entry name" value="RNA Cap, Translation Initiation Factor Eif4e"/>
    <property type="match status" value="1"/>
</dbReference>
<comment type="caution">
    <text evidence="2">The sequence shown here is derived from an EMBL/GenBank/DDBJ whole genome shotgun (WGS) entry which is preliminary data.</text>
</comment>
<dbReference type="EMBL" id="JBJQND010000006">
    <property type="protein sequence ID" value="KAL3874102.1"/>
    <property type="molecule type" value="Genomic_DNA"/>
</dbReference>
<evidence type="ECO:0000313" key="3">
    <source>
        <dbReference type="Proteomes" id="UP001634394"/>
    </source>
</evidence>
<dbReference type="InterPro" id="IPR015034">
    <property type="entry name" value="Bles03"/>
</dbReference>
<dbReference type="SUPFAM" id="SSF55418">
    <property type="entry name" value="eIF4e-like"/>
    <property type="match status" value="1"/>
</dbReference>